<dbReference type="SUPFAM" id="SSF57850">
    <property type="entry name" value="RING/U-box"/>
    <property type="match status" value="1"/>
</dbReference>
<dbReference type="InterPro" id="IPR013083">
    <property type="entry name" value="Znf_RING/FYVE/PHD"/>
</dbReference>
<dbReference type="PROSITE" id="PS50089">
    <property type="entry name" value="ZF_RING_2"/>
    <property type="match status" value="1"/>
</dbReference>
<keyword evidence="1" id="KW-0862">Zinc</keyword>
<proteinExistence type="predicted"/>
<evidence type="ECO:0000313" key="4">
    <source>
        <dbReference type="Proteomes" id="UP001396898"/>
    </source>
</evidence>
<organism evidence="3 4">
    <name type="scientific">Apiospora marii</name>
    <dbReference type="NCBI Taxonomy" id="335849"/>
    <lineage>
        <taxon>Eukaryota</taxon>
        <taxon>Fungi</taxon>
        <taxon>Dikarya</taxon>
        <taxon>Ascomycota</taxon>
        <taxon>Pezizomycotina</taxon>
        <taxon>Sordariomycetes</taxon>
        <taxon>Xylariomycetidae</taxon>
        <taxon>Amphisphaeriales</taxon>
        <taxon>Apiosporaceae</taxon>
        <taxon>Apiospora</taxon>
    </lineage>
</organism>
<dbReference type="InterPro" id="IPR001841">
    <property type="entry name" value="Znf_RING"/>
</dbReference>
<dbReference type="Proteomes" id="UP001396898">
    <property type="component" value="Unassembled WGS sequence"/>
</dbReference>
<protein>
    <recommendedName>
        <fullName evidence="2">RING-type domain-containing protein</fullName>
    </recommendedName>
</protein>
<dbReference type="Gene3D" id="3.30.40.10">
    <property type="entry name" value="Zinc/RING finger domain, C3HC4 (zinc finger)"/>
    <property type="match status" value="1"/>
</dbReference>
<reference evidence="3 4" key="1">
    <citation type="submission" date="2023-01" db="EMBL/GenBank/DDBJ databases">
        <title>Analysis of 21 Apiospora genomes using comparative genomics revels a genus with tremendous synthesis potential of carbohydrate active enzymes and secondary metabolites.</title>
        <authorList>
            <person name="Sorensen T."/>
        </authorList>
    </citation>
    <scope>NUCLEOTIDE SEQUENCE [LARGE SCALE GENOMIC DNA]</scope>
    <source>
        <strain evidence="3 4">CBS 20057</strain>
    </source>
</reference>
<gene>
    <name evidence="3" type="ORF">PG991_012370</name>
</gene>
<sequence>MAGSNTTTSAWLPDFIGWLKEAGQPGKRRLHAECSICLSMLDISTDVGDMVTQLVQAGSPVPVEDFYAQKQLEPTSVLACGHAIGSHCIRKWTAAGHTRCPVCRKNVACHKCKRIVPTPQCTPLQDPLGHHSFAPYEAILEKIPWTDGERPTTLVVNVKEAPKRYCGVCVSQQAMFLMNSTFLRNEKCLLCKPRSRFHKCGESEFQHRARRERAVEHLFRTRLRNVCDLLFARPGLRRPEGTAAAARRADSRAIFAAELTKLHANTGMLGLRRRLLVDCYHLRGQPRMTRRANAYLLGLLAWTVANLSREAHLDPIWFTGVEHLMAVDGMRPAISGRRNRGRWERRVSRDSRVLPPTFSMVLRRNRGRSNGE</sequence>
<accession>A0ABR1R9N0</accession>
<dbReference type="EMBL" id="JAQQWI010000017">
    <property type="protein sequence ID" value="KAK8006073.1"/>
    <property type="molecule type" value="Genomic_DNA"/>
</dbReference>
<evidence type="ECO:0000313" key="3">
    <source>
        <dbReference type="EMBL" id="KAK8006073.1"/>
    </source>
</evidence>
<keyword evidence="4" id="KW-1185">Reference proteome</keyword>
<dbReference type="Pfam" id="PF13639">
    <property type="entry name" value="zf-RING_2"/>
    <property type="match status" value="1"/>
</dbReference>
<name>A0ABR1R9N0_9PEZI</name>
<feature type="domain" description="RING-type" evidence="2">
    <location>
        <begin position="34"/>
        <end position="104"/>
    </location>
</feature>
<keyword evidence="1" id="KW-0863">Zinc-finger</keyword>
<comment type="caution">
    <text evidence="3">The sequence shown here is derived from an EMBL/GenBank/DDBJ whole genome shotgun (WGS) entry which is preliminary data.</text>
</comment>
<evidence type="ECO:0000259" key="2">
    <source>
        <dbReference type="PROSITE" id="PS50089"/>
    </source>
</evidence>
<evidence type="ECO:0000256" key="1">
    <source>
        <dbReference type="PROSITE-ProRule" id="PRU00175"/>
    </source>
</evidence>
<keyword evidence="1" id="KW-0479">Metal-binding</keyword>